<dbReference type="RefSeq" id="XP_014154567.1">
    <property type="nucleotide sequence ID" value="XM_014299092.1"/>
</dbReference>
<accession>A0A0L0FUZ4</accession>
<reference evidence="1 2" key="1">
    <citation type="submission" date="2011-02" db="EMBL/GenBank/DDBJ databases">
        <title>The Genome Sequence of Sphaeroforma arctica JP610.</title>
        <authorList>
            <consortium name="The Broad Institute Genome Sequencing Platform"/>
            <person name="Russ C."/>
            <person name="Cuomo C."/>
            <person name="Young S.K."/>
            <person name="Zeng Q."/>
            <person name="Gargeya S."/>
            <person name="Alvarado L."/>
            <person name="Berlin A."/>
            <person name="Chapman S.B."/>
            <person name="Chen Z."/>
            <person name="Freedman E."/>
            <person name="Gellesch M."/>
            <person name="Goldberg J."/>
            <person name="Griggs A."/>
            <person name="Gujja S."/>
            <person name="Heilman E."/>
            <person name="Heiman D."/>
            <person name="Howarth C."/>
            <person name="Mehta T."/>
            <person name="Neiman D."/>
            <person name="Pearson M."/>
            <person name="Roberts A."/>
            <person name="Saif S."/>
            <person name="Shea T."/>
            <person name="Shenoy N."/>
            <person name="Sisk P."/>
            <person name="Stolte C."/>
            <person name="Sykes S."/>
            <person name="White J."/>
            <person name="Yandava C."/>
            <person name="Burger G."/>
            <person name="Gray M.W."/>
            <person name="Holland P.W.H."/>
            <person name="King N."/>
            <person name="Lang F.B.F."/>
            <person name="Roger A.J."/>
            <person name="Ruiz-Trillo I."/>
            <person name="Haas B."/>
            <person name="Nusbaum C."/>
            <person name="Birren B."/>
        </authorList>
    </citation>
    <scope>NUCLEOTIDE SEQUENCE [LARGE SCALE GENOMIC DNA]</scope>
    <source>
        <strain evidence="1 2">JP610</strain>
    </source>
</reference>
<sequence length="119" mass="13582">MPLSGAQFKDAQLSPDQTLASFEPQLIRAQGLASEISTRNYLLVIDRVMFSGHQHAFPDEQDDIVYIIREYYVSDHIRSEPPVADMTTLPQYLRDPGSTIGEFERHYPMVFRSSMLSDS</sequence>
<name>A0A0L0FUZ4_9EUKA</name>
<gene>
    <name evidence="1" type="ORF">SARC_06979</name>
</gene>
<keyword evidence="2" id="KW-1185">Reference proteome</keyword>
<protein>
    <submittedName>
        <fullName evidence="1">Uncharacterized protein</fullName>
    </submittedName>
</protein>
<dbReference type="AlphaFoldDB" id="A0A0L0FUZ4"/>
<evidence type="ECO:0000313" key="1">
    <source>
        <dbReference type="EMBL" id="KNC80665.1"/>
    </source>
</evidence>
<dbReference type="GeneID" id="25907483"/>
<dbReference type="EMBL" id="KQ242121">
    <property type="protein sequence ID" value="KNC80665.1"/>
    <property type="molecule type" value="Genomic_DNA"/>
</dbReference>
<dbReference type="Proteomes" id="UP000054560">
    <property type="component" value="Unassembled WGS sequence"/>
</dbReference>
<proteinExistence type="predicted"/>
<organism evidence="1 2">
    <name type="scientific">Sphaeroforma arctica JP610</name>
    <dbReference type="NCBI Taxonomy" id="667725"/>
    <lineage>
        <taxon>Eukaryota</taxon>
        <taxon>Ichthyosporea</taxon>
        <taxon>Ichthyophonida</taxon>
        <taxon>Sphaeroforma</taxon>
    </lineage>
</organism>
<evidence type="ECO:0000313" key="2">
    <source>
        <dbReference type="Proteomes" id="UP000054560"/>
    </source>
</evidence>